<accession>A0A0C9SNJ3</accession>
<gene>
    <name evidence="2" type="ORF">PAXINDRAFT_89471</name>
</gene>
<reference evidence="2 3" key="1">
    <citation type="submission" date="2014-06" db="EMBL/GenBank/DDBJ databases">
        <authorList>
            <consortium name="DOE Joint Genome Institute"/>
            <person name="Kuo A."/>
            <person name="Kohler A."/>
            <person name="Nagy L.G."/>
            <person name="Floudas D."/>
            <person name="Copeland A."/>
            <person name="Barry K.W."/>
            <person name="Cichocki N."/>
            <person name="Veneault-Fourrey C."/>
            <person name="LaButti K."/>
            <person name="Lindquist E.A."/>
            <person name="Lipzen A."/>
            <person name="Lundell T."/>
            <person name="Morin E."/>
            <person name="Murat C."/>
            <person name="Sun H."/>
            <person name="Tunlid A."/>
            <person name="Henrissat B."/>
            <person name="Grigoriev I.V."/>
            <person name="Hibbett D.S."/>
            <person name="Martin F."/>
            <person name="Nordberg H.P."/>
            <person name="Cantor M.N."/>
            <person name="Hua S.X."/>
        </authorList>
    </citation>
    <scope>NUCLEOTIDE SEQUENCE [LARGE SCALE GENOMIC DNA]</scope>
    <source>
        <strain evidence="2 3">ATCC 200175</strain>
    </source>
</reference>
<dbReference type="HOGENOM" id="CLU_042836_1_0_1"/>
<organism evidence="2 3">
    <name type="scientific">Paxillus involutus ATCC 200175</name>
    <dbReference type="NCBI Taxonomy" id="664439"/>
    <lineage>
        <taxon>Eukaryota</taxon>
        <taxon>Fungi</taxon>
        <taxon>Dikarya</taxon>
        <taxon>Basidiomycota</taxon>
        <taxon>Agaricomycotina</taxon>
        <taxon>Agaricomycetes</taxon>
        <taxon>Agaricomycetidae</taxon>
        <taxon>Boletales</taxon>
        <taxon>Paxilineae</taxon>
        <taxon>Paxillaceae</taxon>
        <taxon>Paxillus</taxon>
    </lineage>
</organism>
<name>A0A0C9SNJ3_PAXIN</name>
<feature type="non-terminal residue" evidence="2">
    <location>
        <position position="1"/>
    </location>
</feature>
<proteinExistence type="predicted"/>
<keyword evidence="3" id="KW-1185">Reference proteome</keyword>
<dbReference type="AlphaFoldDB" id="A0A0C9SNJ3"/>
<evidence type="ECO:0000313" key="2">
    <source>
        <dbReference type="EMBL" id="KIJ08024.1"/>
    </source>
</evidence>
<dbReference type="Pfam" id="PF18759">
    <property type="entry name" value="Plavaka"/>
    <property type="match status" value="1"/>
</dbReference>
<evidence type="ECO:0000313" key="3">
    <source>
        <dbReference type="Proteomes" id="UP000053647"/>
    </source>
</evidence>
<reference evidence="3" key="2">
    <citation type="submission" date="2015-01" db="EMBL/GenBank/DDBJ databases">
        <title>Evolutionary Origins and Diversification of the Mycorrhizal Mutualists.</title>
        <authorList>
            <consortium name="DOE Joint Genome Institute"/>
            <consortium name="Mycorrhizal Genomics Consortium"/>
            <person name="Kohler A."/>
            <person name="Kuo A."/>
            <person name="Nagy L.G."/>
            <person name="Floudas D."/>
            <person name="Copeland A."/>
            <person name="Barry K.W."/>
            <person name="Cichocki N."/>
            <person name="Veneault-Fourrey C."/>
            <person name="LaButti K."/>
            <person name="Lindquist E.A."/>
            <person name="Lipzen A."/>
            <person name="Lundell T."/>
            <person name="Morin E."/>
            <person name="Murat C."/>
            <person name="Riley R."/>
            <person name="Ohm R."/>
            <person name="Sun H."/>
            <person name="Tunlid A."/>
            <person name="Henrissat B."/>
            <person name="Grigoriev I.V."/>
            <person name="Hibbett D.S."/>
            <person name="Martin F."/>
        </authorList>
    </citation>
    <scope>NUCLEOTIDE SEQUENCE [LARGE SCALE GENOMIC DNA]</scope>
    <source>
        <strain evidence="3">ATCC 200175</strain>
    </source>
</reference>
<dbReference type="OrthoDB" id="3208495at2759"/>
<dbReference type="Proteomes" id="UP000053647">
    <property type="component" value="Unassembled WGS sequence"/>
</dbReference>
<protein>
    <submittedName>
        <fullName evidence="2">Uncharacterized protein</fullName>
    </submittedName>
</protein>
<evidence type="ECO:0000256" key="1">
    <source>
        <dbReference type="SAM" id="MobiDB-lite"/>
    </source>
</evidence>
<feature type="region of interest" description="Disordered" evidence="1">
    <location>
        <begin position="1"/>
        <end position="30"/>
    </location>
</feature>
<dbReference type="InterPro" id="IPR041078">
    <property type="entry name" value="Plavaka"/>
</dbReference>
<sequence>DTIHTIADAPTFEQSRSPTPLHPAVHSLSPTGDITPKNLYSAFSSPTAGLLMCWQYSGSNSKSAAELNHLWSFIQDPEFDTTLHTSFSHDRERKLIEKYLQDDLNPFKANHGWRTSSVPVLLPKEKRKWKSEFDPAIPVLTVDGVHHRDIIDIIISVFEDPISSSFHMTPFEQYWKISETRTVQVFGEAFSSPTCLDAHREVNALPRDQGDDLERMVTPLMLWSDAMHLANFGDASLWPIYLFFGNQSKYTRGKPTAAACHHVTYIPTVSAYLQLFQTRD</sequence>
<dbReference type="EMBL" id="KN819719">
    <property type="protein sequence ID" value="KIJ08024.1"/>
    <property type="molecule type" value="Genomic_DNA"/>
</dbReference>